<evidence type="ECO:0000256" key="1">
    <source>
        <dbReference type="SAM" id="MobiDB-lite"/>
    </source>
</evidence>
<keyword evidence="2" id="KW-0812">Transmembrane</keyword>
<evidence type="ECO:0000256" key="2">
    <source>
        <dbReference type="SAM" id="Phobius"/>
    </source>
</evidence>
<protein>
    <submittedName>
        <fullName evidence="3">Uncharacterized protein</fullName>
    </submittedName>
</protein>
<feature type="transmembrane region" description="Helical" evidence="2">
    <location>
        <begin position="253"/>
        <end position="271"/>
    </location>
</feature>
<dbReference type="Pfam" id="PF13398">
    <property type="entry name" value="Peptidase_M50B"/>
    <property type="match status" value="1"/>
</dbReference>
<accession>A0A6A5BZX7</accession>
<keyword evidence="2" id="KW-1133">Transmembrane helix</keyword>
<dbReference type="Proteomes" id="UP000444721">
    <property type="component" value="Unassembled WGS sequence"/>
</dbReference>
<dbReference type="RefSeq" id="XP_044563843.1">
    <property type="nucleotide sequence ID" value="XM_044705370.1"/>
</dbReference>
<dbReference type="VEuPathDB" id="AmoebaDB:NF0121710"/>
<feature type="transmembrane region" description="Helical" evidence="2">
    <location>
        <begin position="278"/>
        <end position="299"/>
    </location>
</feature>
<dbReference type="AlphaFoldDB" id="A0A6A5BZX7"/>
<gene>
    <name evidence="3" type="ORF">FDP41_002200</name>
</gene>
<evidence type="ECO:0000313" key="4">
    <source>
        <dbReference type="Proteomes" id="UP000444721"/>
    </source>
</evidence>
<feature type="compositionally biased region" description="Basic and acidic residues" evidence="1">
    <location>
        <begin position="21"/>
        <end position="41"/>
    </location>
</feature>
<proteinExistence type="predicted"/>
<organism evidence="3 4">
    <name type="scientific">Naegleria fowleri</name>
    <name type="common">Brain eating amoeba</name>
    <dbReference type="NCBI Taxonomy" id="5763"/>
    <lineage>
        <taxon>Eukaryota</taxon>
        <taxon>Discoba</taxon>
        <taxon>Heterolobosea</taxon>
        <taxon>Tetramitia</taxon>
        <taxon>Eutetramitia</taxon>
        <taxon>Vahlkampfiidae</taxon>
        <taxon>Naegleria</taxon>
    </lineage>
</organism>
<dbReference type="InterPro" id="IPR049500">
    <property type="entry name" value="Peptidase_M50B-like"/>
</dbReference>
<feature type="transmembrane region" description="Helical" evidence="2">
    <location>
        <begin position="319"/>
        <end position="344"/>
    </location>
</feature>
<name>A0A6A5BZX7_NAEFO</name>
<comment type="caution">
    <text evidence="3">The sequence shown here is derived from an EMBL/GenBank/DDBJ whole genome shotgun (WGS) entry which is preliminary data.</text>
</comment>
<dbReference type="GeneID" id="68109418"/>
<dbReference type="OrthoDB" id="40823at2759"/>
<dbReference type="PANTHER" id="PTHR33979">
    <property type="entry name" value="OS02G0221600 PROTEIN"/>
    <property type="match status" value="1"/>
</dbReference>
<feature type="transmembrane region" description="Helical" evidence="2">
    <location>
        <begin position="205"/>
        <end position="222"/>
    </location>
</feature>
<sequence>MEQRNALHHQNDSNNNNNNHPNHERDLEKHHNRIESKKETDNSNPSIDLESQQHLTQQPFITNDDEQSNLDFYESSFSIFTPLKEEEAPNSHSNIHSSTNTYSSKRTIQSFISSLFSHSITWLIIVSILTVLLWQLPSDVGNYIIYPFTIFGTFWHELGHATTALLCGNTLEFIKIESNGSGLTVYQDVTQNTFCNALISVNGPLGPTFFGCLIICLSVAFVKHELFSRVLLSTIATIVLIVTALFIRKSIFGMVFLPIVSLVLYGIALKAPKVLVTFSLQFIGVQMAISMYENFMYLFSKMNGKSDTGSVEVLFRGVIPYWLVAILIIVINVTCMTLSLWFVIRHSLRVRQSSSSDEATVVVNQQR</sequence>
<feature type="transmembrane region" description="Helical" evidence="2">
    <location>
        <begin position="115"/>
        <end position="136"/>
    </location>
</feature>
<feature type="compositionally biased region" description="Basic and acidic residues" evidence="1">
    <location>
        <begin position="1"/>
        <end position="11"/>
    </location>
</feature>
<reference evidence="3 4" key="1">
    <citation type="journal article" date="2019" name="Sci. Rep.">
        <title>Nanopore sequencing improves the draft genome of the human pathogenic amoeba Naegleria fowleri.</title>
        <authorList>
            <person name="Liechti N."/>
            <person name="Schurch N."/>
            <person name="Bruggmann R."/>
            <person name="Wittwer M."/>
        </authorList>
    </citation>
    <scope>NUCLEOTIDE SEQUENCE [LARGE SCALE GENOMIC DNA]</scope>
    <source>
        <strain evidence="3 4">ATCC 30894</strain>
    </source>
</reference>
<dbReference type="EMBL" id="VFQX01000028">
    <property type="protein sequence ID" value="KAF0979130.1"/>
    <property type="molecule type" value="Genomic_DNA"/>
</dbReference>
<keyword evidence="4" id="KW-1185">Reference proteome</keyword>
<feature type="transmembrane region" description="Helical" evidence="2">
    <location>
        <begin position="229"/>
        <end position="247"/>
    </location>
</feature>
<evidence type="ECO:0000313" key="3">
    <source>
        <dbReference type="EMBL" id="KAF0979130.1"/>
    </source>
</evidence>
<dbReference type="PANTHER" id="PTHR33979:SF2">
    <property type="entry name" value="PEPTIDASE M50B-LIKE-DOMAIN-CONTAINING PROTEIN"/>
    <property type="match status" value="1"/>
</dbReference>
<keyword evidence="2" id="KW-0472">Membrane</keyword>
<dbReference type="VEuPathDB" id="AmoebaDB:FDP41_002200"/>
<feature type="region of interest" description="Disordered" evidence="1">
    <location>
        <begin position="1"/>
        <end position="47"/>
    </location>
</feature>
<dbReference type="VEuPathDB" id="AmoebaDB:NfTy_034970"/>